<dbReference type="AlphaFoldDB" id="A0A0M4EWU5"/>
<name>A0A0M4EWU5_DROBS</name>
<dbReference type="EMBL" id="CP012528">
    <property type="protein sequence ID" value="ALC49997.1"/>
    <property type="molecule type" value="Genomic_DNA"/>
</dbReference>
<accession>A0A0M4EWU5</accession>
<evidence type="ECO:0000313" key="2">
    <source>
        <dbReference type="Proteomes" id="UP000494163"/>
    </source>
</evidence>
<keyword evidence="2" id="KW-1185">Reference proteome</keyword>
<feature type="non-terminal residue" evidence="1">
    <location>
        <position position="1"/>
    </location>
</feature>
<sequence length="152" mass="16789">GILVANDTQVYMAQQPGFKLEPLMRQDQAVARDSSYKVRYVLGGYVQGKLANIEFKFLVNKNGFLLSGAKLVARSVEYFNHLSPQDISVQINYPESGIGSNVTYVEILCTQNNNEGGAYLVAGGIGERLVSVIIEAKHTQNFNYQAKYHGLP</sequence>
<reference evidence="1 2" key="1">
    <citation type="submission" date="2015-08" db="EMBL/GenBank/DDBJ databases">
        <title>Ancestral chromatin configuration constrains chromatin evolution on differentiating sex chromosomes in Drosophila.</title>
        <authorList>
            <person name="Zhou Q."/>
            <person name="Bachtrog D."/>
        </authorList>
    </citation>
    <scope>NUCLEOTIDE SEQUENCE [LARGE SCALE GENOMIC DNA]</scope>
    <source>
        <tissue evidence="1">Whole larvae</tissue>
    </source>
</reference>
<organism evidence="1 2">
    <name type="scientific">Drosophila busckii</name>
    <name type="common">Fruit fly</name>
    <dbReference type="NCBI Taxonomy" id="30019"/>
    <lineage>
        <taxon>Eukaryota</taxon>
        <taxon>Metazoa</taxon>
        <taxon>Ecdysozoa</taxon>
        <taxon>Arthropoda</taxon>
        <taxon>Hexapoda</taxon>
        <taxon>Insecta</taxon>
        <taxon>Pterygota</taxon>
        <taxon>Neoptera</taxon>
        <taxon>Endopterygota</taxon>
        <taxon>Diptera</taxon>
        <taxon>Brachycera</taxon>
        <taxon>Muscomorpha</taxon>
        <taxon>Ephydroidea</taxon>
        <taxon>Drosophilidae</taxon>
        <taxon>Drosophila</taxon>
    </lineage>
</organism>
<dbReference type="InterPro" id="IPR031734">
    <property type="entry name" value="MBF2"/>
</dbReference>
<dbReference type="OrthoDB" id="8192785at2759"/>
<dbReference type="Pfam" id="PF15868">
    <property type="entry name" value="MBF2"/>
    <property type="match status" value="1"/>
</dbReference>
<protein>
    <submittedName>
        <fullName evidence="1">CG15043</fullName>
    </submittedName>
</protein>
<dbReference type="Proteomes" id="UP000494163">
    <property type="component" value="Chromosome X"/>
</dbReference>
<gene>
    <name evidence="1" type="ORF">Dbus_chrXg1853</name>
</gene>
<proteinExistence type="predicted"/>
<evidence type="ECO:0000313" key="1">
    <source>
        <dbReference type="EMBL" id="ALC49997.1"/>
    </source>
</evidence>